<keyword evidence="1" id="KW-1133">Transmembrane helix</keyword>
<evidence type="ECO:0000313" key="3">
    <source>
        <dbReference type="Proteomes" id="UP000053331"/>
    </source>
</evidence>
<keyword evidence="1" id="KW-0812">Transmembrane</keyword>
<keyword evidence="1" id="KW-0472">Membrane</keyword>
<accession>A0A0F8AVM1</accession>
<name>A0A0F8AVM1_9EURY</name>
<protein>
    <submittedName>
        <fullName evidence="2">Uncharacterized protein</fullName>
    </submittedName>
</protein>
<reference evidence="2 3" key="1">
    <citation type="journal article" date="2015" name="Genome Announc.">
        <title>Draft genome sequence of a Halorubrum H3 strain isolated from the burlinskoye salt lake (Altai Krai, Russia).</title>
        <authorList>
            <person name="Rozanov A.S."/>
            <person name="Bryanskaya A.V."/>
            <person name="Malup T.K."/>
            <person name="Kotenko A.V."/>
            <person name="Peltek S.E."/>
        </authorList>
    </citation>
    <scope>NUCLEOTIDE SEQUENCE [LARGE SCALE GENOMIC DNA]</scope>
    <source>
        <strain evidence="2 3">H3</strain>
    </source>
</reference>
<dbReference type="AlphaFoldDB" id="A0A0F8AVM1"/>
<comment type="caution">
    <text evidence="2">The sequence shown here is derived from an EMBL/GenBank/DDBJ whole genome shotgun (WGS) entry which is preliminary data.</text>
</comment>
<proteinExistence type="predicted"/>
<sequence length="100" mass="10793">MTASHLVSDMNQRAVQVVVGVSVILATLGGHLRLVRPGATFSAIVLVAVTSGVTAIVVNTYVSERETHLTEIRGTLARIREDQLRAKKQSEAVVVDDRDE</sequence>
<evidence type="ECO:0000256" key="1">
    <source>
        <dbReference type="SAM" id="Phobius"/>
    </source>
</evidence>
<dbReference type="EMBL" id="JNFH02000011">
    <property type="protein sequence ID" value="KKF39891.1"/>
    <property type="molecule type" value="Genomic_DNA"/>
</dbReference>
<dbReference type="Proteomes" id="UP000053331">
    <property type="component" value="Unassembled WGS sequence"/>
</dbReference>
<evidence type="ECO:0000313" key="2">
    <source>
        <dbReference type="EMBL" id="KKF39891.1"/>
    </source>
</evidence>
<keyword evidence="3" id="KW-1185">Reference proteome</keyword>
<feature type="transmembrane region" description="Helical" evidence="1">
    <location>
        <begin position="14"/>
        <end position="35"/>
    </location>
</feature>
<feature type="transmembrane region" description="Helical" evidence="1">
    <location>
        <begin position="41"/>
        <end position="62"/>
    </location>
</feature>
<organism evidence="2 3">
    <name type="scientific">Halorubrum saccharovorum</name>
    <dbReference type="NCBI Taxonomy" id="2248"/>
    <lineage>
        <taxon>Archaea</taxon>
        <taxon>Methanobacteriati</taxon>
        <taxon>Methanobacteriota</taxon>
        <taxon>Stenosarchaea group</taxon>
        <taxon>Halobacteria</taxon>
        <taxon>Halobacteriales</taxon>
        <taxon>Haloferacaceae</taxon>
        <taxon>Halorubrum</taxon>
    </lineage>
</organism>
<gene>
    <name evidence="2" type="ORF">FK85_25025</name>
</gene>